<protein>
    <submittedName>
        <fullName evidence="2">Uncharacterized protein</fullName>
    </submittedName>
</protein>
<comment type="caution">
    <text evidence="2">The sequence shown here is derived from an EMBL/GenBank/DDBJ whole genome shotgun (WGS) entry which is preliminary data.</text>
</comment>
<feature type="region of interest" description="Disordered" evidence="1">
    <location>
        <begin position="129"/>
        <end position="185"/>
    </location>
</feature>
<dbReference type="AlphaFoldDB" id="A6GBR3"/>
<organism evidence="2 3">
    <name type="scientific">Plesiocystis pacifica SIR-1</name>
    <dbReference type="NCBI Taxonomy" id="391625"/>
    <lineage>
        <taxon>Bacteria</taxon>
        <taxon>Pseudomonadati</taxon>
        <taxon>Myxococcota</taxon>
        <taxon>Polyangia</taxon>
        <taxon>Nannocystales</taxon>
        <taxon>Nannocystaceae</taxon>
        <taxon>Plesiocystis</taxon>
    </lineage>
</organism>
<accession>A6GBR3</accession>
<dbReference type="Proteomes" id="UP000005801">
    <property type="component" value="Unassembled WGS sequence"/>
</dbReference>
<dbReference type="STRING" id="391625.PPSIR1_38169"/>
<evidence type="ECO:0000256" key="1">
    <source>
        <dbReference type="SAM" id="MobiDB-lite"/>
    </source>
</evidence>
<sequence length="185" mass="20677">MSATLGDQDVRWLDVAMDDIHRMAVLECAANLHNTLDYLAPALVSGPRSKVTFFAPFEHHVRVALVGTDIVDLDDVFMLDLGDPPGLAEVLLITKDFDHNSAQQQPIDGPKDHRPARAAELFMQQVAPRRRSAECISDRNHRPPLDEPSKLLDLERGELLRLRSGTPPRRQCTRGGDQFTGDHDQ</sequence>
<evidence type="ECO:0000313" key="3">
    <source>
        <dbReference type="Proteomes" id="UP000005801"/>
    </source>
</evidence>
<feature type="compositionally biased region" description="Basic and acidic residues" evidence="1">
    <location>
        <begin position="131"/>
        <end position="161"/>
    </location>
</feature>
<gene>
    <name evidence="2" type="ORF">PPSIR1_38169</name>
</gene>
<name>A6GBR3_9BACT</name>
<evidence type="ECO:0000313" key="2">
    <source>
        <dbReference type="EMBL" id="EDM76680.1"/>
    </source>
</evidence>
<reference evidence="2 3" key="1">
    <citation type="submission" date="2007-06" db="EMBL/GenBank/DDBJ databases">
        <authorList>
            <person name="Shimkets L."/>
            <person name="Ferriera S."/>
            <person name="Johnson J."/>
            <person name="Kravitz S."/>
            <person name="Beeson K."/>
            <person name="Sutton G."/>
            <person name="Rogers Y.-H."/>
            <person name="Friedman R."/>
            <person name="Frazier M."/>
            <person name="Venter J.C."/>
        </authorList>
    </citation>
    <scope>NUCLEOTIDE SEQUENCE [LARGE SCALE GENOMIC DNA]</scope>
    <source>
        <strain evidence="2 3">SIR-1</strain>
    </source>
</reference>
<dbReference type="EMBL" id="ABCS01000060">
    <property type="protein sequence ID" value="EDM76680.1"/>
    <property type="molecule type" value="Genomic_DNA"/>
</dbReference>
<keyword evidence="3" id="KW-1185">Reference proteome</keyword>
<proteinExistence type="predicted"/>